<keyword evidence="2" id="KW-0539">Nucleus</keyword>
<dbReference type="OMA" id="QEYDWIG"/>
<dbReference type="OrthoDB" id="75720at2759"/>
<dbReference type="Pfam" id="PF10187">
    <property type="entry name" value="FAM192A_Fyv6_N"/>
    <property type="match status" value="1"/>
</dbReference>
<organism evidence="5 6">
    <name type="scientific">Grifola frondosa</name>
    <name type="common">Maitake</name>
    <name type="synonym">Polyporus frondosus</name>
    <dbReference type="NCBI Taxonomy" id="5627"/>
    <lineage>
        <taxon>Eukaryota</taxon>
        <taxon>Fungi</taxon>
        <taxon>Dikarya</taxon>
        <taxon>Basidiomycota</taxon>
        <taxon>Agaricomycotina</taxon>
        <taxon>Agaricomycetes</taxon>
        <taxon>Polyporales</taxon>
        <taxon>Grifolaceae</taxon>
        <taxon>Grifola</taxon>
    </lineage>
</organism>
<dbReference type="InterPro" id="IPR019331">
    <property type="entry name" value="FAM192A/Fyv6_N"/>
</dbReference>
<dbReference type="GO" id="GO:0005634">
    <property type="term" value="C:nucleus"/>
    <property type="evidence" value="ECO:0007669"/>
    <property type="project" value="UniProtKB-SubCell"/>
</dbReference>
<evidence type="ECO:0000256" key="2">
    <source>
        <dbReference type="ARBA" id="ARBA00023242"/>
    </source>
</evidence>
<dbReference type="Proteomes" id="UP000092993">
    <property type="component" value="Unassembled WGS sequence"/>
</dbReference>
<accession>A0A1C7MQD6</accession>
<sequence>MDDSIPSISSGAVGSRFVSQTDIETAKLKRDEQWKAAYARLGQEPPPQPVEDAFDGRSLAEKLAANRAAKQEEWEERNKLGNQFRALEEDEVLFLDSIMERQREEEQRRKEMDGEELKHFREAVAARENAANKPPAAVVPEVKAAAPAKSKTPAAPAIRKDSKKSLKGVLVKKKPKAVVVAPPATSINEAVSEGKSKKGGEADDEPEHPAKRRKITDADS</sequence>
<name>A0A1C7MQD6_GRIFR</name>
<proteinExistence type="predicted"/>
<evidence type="ECO:0000313" key="5">
    <source>
        <dbReference type="EMBL" id="OBZ79085.1"/>
    </source>
</evidence>
<dbReference type="AlphaFoldDB" id="A0A1C7MQD6"/>
<comment type="caution">
    <text evidence="5">The sequence shown here is derived from an EMBL/GenBank/DDBJ whole genome shotgun (WGS) entry which is preliminary data.</text>
</comment>
<feature type="region of interest" description="Disordered" evidence="3">
    <location>
        <begin position="128"/>
        <end position="220"/>
    </location>
</feature>
<feature type="domain" description="FAM192A/Fyv6 N-terminal" evidence="4">
    <location>
        <begin position="17"/>
        <end position="121"/>
    </location>
</feature>
<keyword evidence="6" id="KW-1185">Reference proteome</keyword>
<feature type="compositionally biased region" description="Basic residues" evidence="3">
    <location>
        <begin position="165"/>
        <end position="176"/>
    </location>
</feature>
<dbReference type="InterPro" id="IPR039845">
    <property type="entry name" value="FAM192A"/>
</dbReference>
<dbReference type="STRING" id="5627.A0A1C7MQD6"/>
<comment type="subcellular location">
    <subcellularLocation>
        <location evidence="1">Nucleus</location>
    </subcellularLocation>
</comment>
<evidence type="ECO:0000256" key="1">
    <source>
        <dbReference type="ARBA" id="ARBA00004123"/>
    </source>
</evidence>
<evidence type="ECO:0000259" key="4">
    <source>
        <dbReference type="Pfam" id="PF10187"/>
    </source>
</evidence>
<feature type="compositionally biased region" description="Low complexity" evidence="3">
    <location>
        <begin position="128"/>
        <end position="157"/>
    </location>
</feature>
<dbReference type="PANTHER" id="PTHR13495:SF0">
    <property type="entry name" value="PSME3-INTERACTING PROTEIN"/>
    <property type="match status" value="1"/>
</dbReference>
<dbReference type="EMBL" id="LUGG01000001">
    <property type="protein sequence ID" value="OBZ79085.1"/>
    <property type="molecule type" value="Genomic_DNA"/>
</dbReference>
<gene>
    <name evidence="5" type="ORF">A0H81_00901</name>
</gene>
<feature type="compositionally biased region" description="Basic and acidic residues" evidence="3">
    <location>
        <begin position="192"/>
        <end position="201"/>
    </location>
</feature>
<feature type="region of interest" description="Disordered" evidence="3">
    <location>
        <begin position="1"/>
        <end position="20"/>
    </location>
</feature>
<reference evidence="5 6" key="1">
    <citation type="submission" date="2016-03" db="EMBL/GenBank/DDBJ databases">
        <title>Whole genome sequencing of Grifola frondosa 9006-11.</title>
        <authorList>
            <person name="Min B."/>
            <person name="Park H."/>
            <person name="Kim J.-G."/>
            <person name="Cho H."/>
            <person name="Oh Y.-L."/>
            <person name="Kong W.-S."/>
            <person name="Choi I.-G."/>
        </authorList>
    </citation>
    <scope>NUCLEOTIDE SEQUENCE [LARGE SCALE GENOMIC DNA]</scope>
    <source>
        <strain evidence="5 6">9006-11</strain>
    </source>
</reference>
<dbReference type="PANTHER" id="PTHR13495">
    <property type="entry name" value="NEFA-INTERACTING NUCLEAR PROTEIN NIP30"/>
    <property type="match status" value="1"/>
</dbReference>
<protein>
    <recommendedName>
        <fullName evidence="4">FAM192A/Fyv6 N-terminal domain-containing protein</fullName>
    </recommendedName>
</protein>
<evidence type="ECO:0000313" key="6">
    <source>
        <dbReference type="Proteomes" id="UP000092993"/>
    </source>
</evidence>
<evidence type="ECO:0000256" key="3">
    <source>
        <dbReference type="SAM" id="MobiDB-lite"/>
    </source>
</evidence>